<protein>
    <submittedName>
        <fullName evidence="3">LysM peptidoglycan-binding domain-containing protein</fullName>
    </submittedName>
</protein>
<feature type="region of interest" description="Disordered" evidence="1">
    <location>
        <begin position="118"/>
        <end position="140"/>
    </location>
</feature>
<reference evidence="3 4" key="1">
    <citation type="submission" date="2019-08" db="EMBL/GenBank/DDBJ databases">
        <title>Bacillus genomes from the desert of Cuatro Cienegas, Coahuila.</title>
        <authorList>
            <person name="Olmedo-Alvarez G."/>
        </authorList>
    </citation>
    <scope>NUCLEOTIDE SEQUENCE [LARGE SCALE GENOMIC DNA]</scope>
    <source>
        <strain evidence="3 4">CH37_1T</strain>
    </source>
</reference>
<dbReference type="PROSITE" id="PS51782">
    <property type="entry name" value="LYSM"/>
    <property type="match status" value="1"/>
</dbReference>
<evidence type="ECO:0000313" key="4">
    <source>
        <dbReference type="Proteomes" id="UP000323732"/>
    </source>
</evidence>
<dbReference type="InterPro" id="IPR036779">
    <property type="entry name" value="LysM_dom_sf"/>
</dbReference>
<dbReference type="InterPro" id="IPR052196">
    <property type="entry name" value="Bact_Kbp"/>
</dbReference>
<dbReference type="SUPFAM" id="SSF54106">
    <property type="entry name" value="LysM domain"/>
    <property type="match status" value="1"/>
</dbReference>
<feature type="domain" description="LysM" evidence="2">
    <location>
        <begin position="144"/>
        <end position="193"/>
    </location>
</feature>
<proteinExistence type="predicted"/>
<dbReference type="SMART" id="SM00257">
    <property type="entry name" value="LysM"/>
    <property type="match status" value="1"/>
</dbReference>
<dbReference type="PANTHER" id="PTHR34700:SF4">
    <property type="entry name" value="PHAGE-LIKE ELEMENT PBSX PROTEIN XKDP"/>
    <property type="match status" value="1"/>
</dbReference>
<name>A0A5D4RWJ0_9BACI</name>
<dbReference type="EMBL" id="VTES01000015">
    <property type="protein sequence ID" value="TYS55745.1"/>
    <property type="molecule type" value="Genomic_DNA"/>
</dbReference>
<organism evidence="3 4">
    <name type="scientific">Bacillus infantis</name>
    <dbReference type="NCBI Taxonomy" id="324767"/>
    <lineage>
        <taxon>Bacteria</taxon>
        <taxon>Bacillati</taxon>
        <taxon>Bacillota</taxon>
        <taxon>Bacilli</taxon>
        <taxon>Bacillales</taxon>
        <taxon>Bacillaceae</taxon>
        <taxon>Bacillus</taxon>
    </lineage>
</organism>
<dbReference type="CDD" id="cd00118">
    <property type="entry name" value="LysM"/>
    <property type="match status" value="1"/>
</dbReference>
<dbReference type="AlphaFoldDB" id="A0A5D4RWJ0"/>
<dbReference type="Gene3D" id="3.10.350.10">
    <property type="entry name" value="LysM domain"/>
    <property type="match status" value="1"/>
</dbReference>
<evidence type="ECO:0000313" key="3">
    <source>
        <dbReference type="EMBL" id="TYS55745.1"/>
    </source>
</evidence>
<evidence type="ECO:0000259" key="2">
    <source>
        <dbReference type="PROSITE" id="PS51782"/>
    </source>
</evidence>
<dbReference type="Pfam" id="PF01476">
    <property type="entry name" value="LysM"/>
    <property type="match status" value="1"/>
</dbReference>
<dbReference type="Proteomes" id="UP000323732">
    <property type="component" value="Unassembled WGS sequence"/>
</dbReference>
<dbReference type="RefSeq" id="WP_148951108.1">
    <property type="nucleotide sequence ID" value="NZ_VTES01000015.1"/>
</dbReference>
<dbReference type="PANTHER" id="PTHR34700">
    <property type="entry name" value="POTASSIUM BINDING PROTEIN KBP"/>
    <property type="match status" value="1"/>
</dbReference>
<evidence type="ECO:0000256" key="1">
    <source>
        <dbReference type="SAM" id="MobiDB-lite"/>
    </source>
</evidence>
<accession>A0A5D4RWJ0</accession>
<comment type="caution">
    <text evidence="3">The sequence shown here is derived from an EMBL/GenBank/DDBJ whole genome shotgun (WGS) entry which is preliminary data.</text>
</comment>
<feature type="compositionally biased region" description="Basic and acidic residues" evidence="1">
    <location>
        <begin position="118"/>
        <end position="135"/>
    </location>
</feature>
<sequence>MITIAGIKLEGLAAPEYWPHGGSQKITVKELTGGSITYQPRGFFHLLEHSWEGVLDGGQAKKKADALNKICLEGKSVEVKYDIYTFRYFIQDFEYDWVRPDWIEFKIKVLKDTTPVKEKKKAAPDPVKKALDKKPSPAPSTKKIIHVVKKGESLRRIARDLLGDENQFEKIFKDNKGQIKNPNLIFPGQKLVINK</sequence>
<dbReference type="InterPro" id="IPR018392">
    <property type="entry name" value="LysM"/>
</dbReference>
<gene>
    <name evidence="3" type="ORF">FZD47_25290</name>
</gene>